<evidence type="ECO:0000313" key="3">
    <source>
        <dbReference type="EMBL" id="PJJ42041.1"/>
    </source>
</evidence>
<dbReference type="OrthoDB" id="9804091at2"/>
<name>A0A2M9A8I3_9BACT</name>
<proteinExistence type="predicted"/>
<keyword evidence="1" id="KW-0812">Transmembrane</keyword>
<dbReference type="Proteomes" id="UP000231134">
    <property type="component" value="Unassembled WGS sequence"/>
</dbReference>
<feature type="transmembrane region" description="Helical" evidence="1">
    <location>
        <begin position="82"/>
        <end position="100"/>
    </location>
</feature>
<dbReference type="PANTHER" id="PTHR36305">
    <property type="entry name" value="PHOSPHATIDYLGLYCEROPHOSPHATASE A"/>
    <property type="match status" value="1"/>
</dbReference>
<keyword evidence="1" id="KW-1133">Transmembrane helix</keyword>
<dbReference type="GO" id="GO:0006629">
    <property type="term" value="P:lipid metabolic process"/>
    <property type="evidence" value="ECO:0007669"/>
    <property type="project" value="InterPro"/>
</dbReference>
<dbReference type="SUPFAM" id="SSF101307">
    <property type="entry name" value="YutG-like"/>
    <property type="match status" value="1"/>
</dbReference>
<dbReference type="PIRSF" id="PIRSF006162">
    <property type="entry name" value="PgpA"/>
    <property type="match status" value="1"/>
</dbReference>
<dbReference type="RefSeq" id="WP_100425935.1">
    <property type="nucleotide sequence ID" value="NZ_JAQXKX010000054.1"/>
</dbReference>
<sequence>MNREELHAKYHKPKVPHQWRCTDKISALICTFFGTGMLPKMPGSYGSLAAALVAYPLAIFSSEFWPLRYESWTEEGVTLDSYGFFLFAALVVFFAAIPFVKKAMRDTETEDPGWIVIDEVCGVFMALAFISAESILSNPWLLLVAFGVFRFFDILKPLGIHKFESFPGAWGVMADDLLGGVYSGIVLFGVVRVFGL</sequence>
<dbReference type="GO" id="GO:0008962">
    <property type="term" value="F:phosphatidylglycerophosphatase activity"/>
    <property type="evidence" value="ECO:0007669"/>
    <property type="project" value="InterPro"/>
</dbReference>
<dbReference type="InterPro" id="IPR026037">
    <property type="entry name" value="PgpA"/>
</dbReference>
<protein>
    <submittedName>
        <fullName evidence="3">Phosphatidylglycerophosphatase A</fullName>
    </submittedName>
</protein>
<feature type="transmembrane region" description="Helical" evidence="1">
    <location>
        <begin position="45"/>
        <end position="62"/>
    </location>
</feature>
<accession>A0A2M9A8I3</accession>
<evidence type="ECO:0000313" key="4">
    <source>
        <dbReference type="Proteomes" id="UP000231134"/>
    </source>
</evidence>
<evidence type="ECO:0000256" key="1">
    <source>
        <dbReference type="SAM" id="Phobius"/>
    </source>
</evidence>
<evidence type="ECO:0000259" key="2">
    <source>
        <dbReference type="Pfam" id="PF04608"/>
    </source>
</evidence>
<dbReference type="AlphaFoldDB" id="A0A2M9A8I3"/>
<dbReference type="PANTHER" id="PTHR36305:SF1">
    <property type="entry name" value="PHOSPHATIDYLGLYCEROPHOSPHATASE A"/>
    <property type="match status" value="1"/>
</dbReference>
<dbReference type="InterPro" id="IPR007686">
    <property type="entry name" value="YutG/PgpA"/>
</dbReference>
<dbReference type="Pfam" id="PF04608">
    <property type="entry name" value="PgpA"/>
    <property type="match status" value="1"/>
</dbReference>
<reference evidence="3 4" key="1">
    <citation type="submission" date="2017-11" db="EMBL/GenBank/DDBJ databases">
        <title>Animal gut microbial communities from fecal samples from Wisconsin, USA.</title>
        <authorList>
            <person name="Neumann A."/>
        </authorList>
    </citation>
    <scope>NUCLEOTIDE SEQUENCE [LARGE SCALE GENOMIC DNA]</scope>
    <source>
        <strain evidence="3 4">UWS3</strain>
    </source>
</reference>
<feature type="domain" description="YutG/PgpA" evidence="2">
    <location>
        <begin position="29"/>
        <end position="190"/>
    </location>
</feature>
<dbReference type="CDD" id="cd06971">
    <property type="entry name" value="PgpA"/>
    <property type="match status" value="1"/>
</dbReference>
<comment type="caution">
    <text evidence="3">The sequence shown here is derived from an EMBL/GenBank/DDBJ whole genome shotgun (WGS) entry which is preliminary data.</text>
</comment>
<keyword evidence="1" id="KW-0472">Membrane</keyword>
<organism evidence="3 4">
    <name type="scientific">Hallerella succinigenes</name>
    <dbReference type="NCBI Taxonomy" id="1896222"/>
    <lineage>
        <taxon>Bacteria</taxon>
        <taxon>Pseudomonadati</taxon>
        <taxon>Fibrobacterota</taxon>
        <taxon>Fibrobacteria</taxon>
        <taxon>Fibrobacterales</taxon>
        <taxon>Fibrobacteraceae</taxon>
        <taxon>Hallerella</taxon>
    </lineage>
</organism>
<gene>
    <name evidence="3" type="ORF">BGX16_2057</name>
</gene>
<dbReference type="EMBL" id="PGEX01000001">
    <property type="protein sequence ID" value="PJJ42041.1"/>
    <property type="molecule type" value="Genomic_DNA"/>
</dbReference>
<keyword evidence="4" id="KW-1185">Reference proteome</keyword>
<feature type="transmembrane region" description="Helical" evidence="1">
    <location>
        <begin position="138"/>
        <end position="155"/>
    </location>
</feature>
<dbReference type="InterPro" id="IPR036681">
    <property type="entry name" value="PgpA-like_sf"/>
</dbReference>
<feature type="transmembrane region" description="Helical" evidence="1">
    <location>
        <begin position="176"/>
        <end position="195"/>
    </location>
</feature>